<evidence type="ECO:0000256" key="1">
    <source>
        <dbReference type="SAM" id="MobiDB-lite"/>
    </source>
</evidence>
<dbReference type="AlphaFoldDB" id="A0ABD2YXE8"/>
<accession>A0ABD2YXE8</accession>
<evidence type="ECO:0000313" key="3">
    <source>
        <dbReference type="Proteomes" id="UP001630127"/>
    </source>
</evidence>
<sequence length="231" mass="27454">MFYRFIHWWTTHGPSVKILPEPFLQLYHSWIKVSPILKKLYSQENIPLPTEIATIYFFLEFSIPWIYKWEPEFGYTPDHFPCLYRTYYTKFWDKLMKIDPDTKQLFGQELLDQIKEKITSYTETTSITYAMEPSLFRHIVRKLQVQSGTMTKDEIVAAYMEQVKDQIKEHIKQDLSIDLDQDNNNDNQSCSSKDYSMDSNNSFQIAGESQPIEKPEDILQSVLDTLKQKKH</sequence>
<dbReference type="Proteomes" id="UP001630127">
    <property type="component" value="Unassembled WGS sequence"/>
</dbReference>
<dbReference type="EMBL" id="JBJUIK010000012">
    <property type="protein sequence ID" value="KAL3510969.1"/>
    <property type="molecule type" value="Genomic_DNA"/>
</dbReference>
<evidence type="ECO:0000313" key="2">
    <source>
        <dbReference type="EMBL" id="KAL3510969.1"/>
    </source>
</evidence>
<gene>
    <name evidence="2" type="ORF">ACH5RR_030370</name>
</gene>
<name>A0ABD2YXE8_9GENT</name>
<organism evidence="2 3">
    <name type="scientific">Cinchona calisaya</name>
    <dbReference type="NCBI Taxonomy" id="153742"/>
    <lineage>
        <taxon>Eukaryota</taxon>
        <taxon>Viridiplantae</taxon>
        <taxon>Streptophyta</taxon>
        <taxon>Embryophyta</taxon>
        <taxon>Tracheophyta</taxon>
        <taxon>Spermatophyta</taxon>
        <taxon>Magnoliopsida</taxon>
        <taxon>eudicotyledons</taxon>
        <taxon>Gunneridae</taxon>
        <taxon>Pentapetalae</taxon>
        <taxon>asterids</taxon>
        <taxon>lamiids</taxon>
        <taxon>Gentianales</taxon>
        <taxon>Rubiaceae</taxon>
        <taxon>Cinchonoideae</taxon>
        <taxon>Cinchoneae</taxon>
        <taxon>Cinchona</taxon>
    </lineage>
</organism>
<feature type="compositionally biased region" description="Low complexity" evidence="1">
    <location>
        <begin position="184"/>
        <end position="194"/>
    </location>
</feature>
<keyword evidence="3" id="KW-1185">Reference proteome</keyword>
<feature type="region of interest" description="Disordered" evidence="1">
    <location>
        <begin position="179"/>
        <end position="216"/>
    </location>
</feature>
<reference evidence="2 3" key="1">
    <citation type="submission" date="2024-11" db="EMBL/GenBank/DDBJ databases">
        <title>A near-complete genome assembly of Cinchona calisaya.</title>
        <authorList>
            <person name="Lian D.C."/>
            <person name="Zhao X.W."/>
            <person name="Wei L."/>
        </authorList>
    </citation>
    <scope>NUCLEOTIDE SEQUENCE [LARGE SCALE GENOMIC DNA]</scope>
    <source>
        <tissue evidence="2">Nenye</tissue>
    </source>
</reference>
<comment type="caution">
    <text evidence="2">The sequence shown here is derived from an EMBL/GenBank/DDBJ whole genome shotgun (WGS) entry which is preliminary data.</text>
</comment>
<protein>
    <submittedName>
        <fullName evidence="2">Uncharacterized protein</fullName>
    </submittedName>
</protein>
<proteinExistence type="predicted"/>